<dbReference type="Gene3D" id="3.10.250.10">
    <property type="entry name" value="SRCR-like domain"/>
    <property type="match status" value="1"/>
</dbReference>
<name>A0A3B3Q481_9TELE</name>
<evidence type="ECO:0000256" key="7">
    <source>
        <dbReference type="PROSITE-ProRule" id="PRU00196"/>
    </source>
</evidence>
<dbReference type="PANTHER" id="PTHR48071:SF15">
    <property type="entry name" value="SRCR DOMAIN-CONTAINING PROTEIN"/>
    <property type="match status" value="1"/>
</dbReference>
<evidence type="ECO:0000256" key="1">
    <source>
        <dbReference type="ARBA" id="ARBA00004613"/>
    </source>
</evidence>
<dbReference type="GeneTree" id="ENSGT00940000163299"/>
<keyword evidence="10" id="KW-1185">Reference proteome</keyword>
<dbReference type="SUPFAM" id="SSF56487">
    <property type="entry name" value="SRCR-like"/>
    <property type="match status" value="1"/>
</dbReference>
<evidence type="ECO:0000313" key="9">
    <source>
        <dbReference type="Ensembl" id="ENSPKIP00000000664.1"/>
    </source>
</evidence>
<dbReference type="GO" id="GO:0004252">
    <property type="term" value="F:serine-type endopeptidase activity"/>
    <property type="evidence" value="ECO:0007669"/>
    <property type="project" value="TreeGrafter"/>
</dbReference>
<dbReference type="FunFam" id="3.10.250.10:FF:000009">
    <property type="entry name" value="WC1"/>
    <property type="match status" value="1"/>
</dbReference>
<protein>
    <recommendedName>
        <fullName evidence="8">SRCR domain-containing protein</fullName>
    </recommendedName>
</protein>
<dbReference type="GO" id="GO:0005886">
    <property type="term" value="C:plasma membrane"/>
    <property type="evidence" value="ECO:0007669"/>
    <property type="project" value="TreeGrafter"/>
</dbReference>
<feature type="disulfide bond" evidence="7">
    <location>
        <begin position="93"/>
        <end position="103"/>
    </location>
</feature>
<dbReference type="InterPro" id="IPR036772">
    <property type="entry name" value="SRCR-like_dom_sf"/>
</dbReference>
<feature type="domain" description="SRCR" evidence="8">
    <location>
        <begin position="26"/>
        <end position="124"/>
    </location>
</feature>
<accession>A0A3B3Q481</accession>
<organism evidence="9 10">
    <name type="scientific">Paramormyrops kingsleyae</name>
    <dbReference type="NCBI Taxonomy" id="1676925"/>
    <lineage>
        <taxon>Eukaryota</taxon>
        <taxon>Metazoa</taxon>
        <taxon>Chordata</taxon>
        <taxon>Craniata</taxon>
        <taxon>Vertebrata</taxon>
        <taxon>Euteleostomi</taxon>
        <taxon>Actinopterygii</taxon>
        <taxon>Neopterygii</taxon>
        <taxon>Teleostei</taxon>
        <taxon>Osteoglossocephala</taxon>
        <taxon>Osteoglossomorpha</taxon>
        <taxon>Osteoglossiformes</taxon>
        <taxon>Mormyridae</taxon>
        <taxon>Paramormyrops</taxon>
    </lineage>
</organism>
<comment type="subcellular location">
    <subcellularLocation>
        <location evidence="1">Secreted</location>
    </subcellularLocation>
</comment>
<evidence type="ECO:0000256" key="2">
    <source>
        <dbReference type="ARBA" id="ARBA00022525"/>
    </source>
</evidence>
<evidence type="ECO:0000256" key="6">
    <source>
        <dbReference type="ARBA" id="ARBA00023180"/>
    </source>
</evidence>
<reference evidence="9" key="1">
    <citation type="submission" date="2025-08" db="UniProtKB">
        <authorList>
            <consortium name="Ensembl"/>
        </authorList>
    </citation>
    <scope>IDENTIFICATION</scope>
</reference>
<reference evidence="9" key="2">
    <citation type="submission" date="2025-09" db="UniProtKB">
        <authorList>
            <consortium name="Ensembl"/>
        </authorList>
    </citation>
    <scope>IDENTIFICATION</scope>
</reference>
<evidence type="ECO:0000256" key="5">
    <source>
        <dbReference type="ARBA" id="ARBA00023157"/>
    </source>
</evidence>
<evidence type="ECO:0000256" key="4">
    <source>
        <dbReference type="ARBA" id="ARBA00022737"/>
    </source>
</evidence>
<evidence type="ECO:0000256" key="3">
    <source>
        <dbReference type="ARBA" id="ARBA00022729"/>
    </source>
</evidence>
<keyword evidence="5 7" id="KW-1015">Disulfide bond</keyword>
<keyword evidence="6" id="KW-0325">Glycoprotein</keyword>
<dbReference type="AlphaFoldDB" id="A0A3B3Q481"/>
<keyword evidence="4" id="KW-0677">Repeat</keyword>
<keyword evidence="2" id="KW-0964">Secreted</keyword>
<dbReference type="Ensembl" id="ENSPKIT00000024562.1">
    <property type="protein sequence ID" value="ENSPKIP00000000664.1"/>
    <property type="gene ID" value="ENSPKIG00000019242.1"/>
</dbReference>
<dbReference type="Pfam" id="PF00530">
    <property type="entry name" value="SRCR"/>
    <property type="match status" value="1"/>
</dbReference>
<keyword evidence="3" id="KW-0732">Signal</keyword>
<dbReference type="SMART" id="SM00202">
    <property type="entry name" value="SR"/>
    <property type="match status" value="1"/>
</dbReference>
<dbReference type="PRINTS" id="PR00258">
    <property type="entry name" value="SPERACTRCPTR"/>
</dbReference>
<dbReference type="GO" id="GO:0005615">
    <property type="term" value="C:extracellular space"/>
    <property type="evidence" value="ECO:0007669"/>
    <property type="project" value="TreeGrafter"/>
</dbReference>
<dbReference type="InterPro" id="IPR001190">
    <property type="entry name" value="SRCR"/>
</dbReference>
<evidence type="ECO:0000259" key="8">
    <source>
        <dbReference type="PROSITE" id="PS50287"/>
    </source>
</evidence>
<proteinExistence type="predicted"/>
<sequence length="136" mass="15218">MILTPIHTVNWLNLQTPSWVCSQMPLRLQGNNSECSGRVELWYRGFWRSVCDDSWDLRDAQVVCRQMGCGTALEAHGNSTFGEGTIWLNEVNCTGDELHLWDCPYSLQSQRSCTHKTNAGVTCTAAPATGNFDSIF</sequence>
<comment type="caution">
    <text evidence="7">Lacks conserved residue(s) required for the propagation of feature annotation.</text>
</comment>
<evidence type="ECO:0000313" key="10">
    <source>
        <dbReference type="Proteomes" id="UP000261540"/>
    </source>
</evidence>
<dbReference type="Proteomes" id="UP000261540">
    <property type="component" value="Unplaced"/>
</dbReference>
<dbReference type="GO" id="GO:0031638">
    <property type="term" value="P:zymogen activation"/>
    <property type="evidence" value="ECO:0007669"/>
    <property type="project" value="TreeGrafter"/>
</dbReference>
<dbReference type="PROSITE" id="PS50287">
    <property type="entry name" value="SRCR_2"/>
    <property type="match status" value="1"/>
</dbReference>
<dbReference type="PANTHER" id="PTHR48071">
    <property type="entry name" value="SRCR DOMAIN-CONTAINING PROTEIN"/>
    <property type="match status" value="1"/>
</dbReference>